<feature type="signal peptide" evidence="2">
    <location>
        <begin position="1"/>
        <end position="29"/>
    </location>
</feature>
<evidence type="ECO:0000256" key="1">
    <source>
        <dbReference type="SAM" id="MobiDB-lite"/>
    </source>
</evidence>
<accession>A0A646K9Z1</accession>
<dbReference type="Proteomes" id="UP000419138">
    <property type="component" value="Unassembled WGS sequence"/>
</dbReference>
<keyword evidence="4" id="KW-1185">Reference proteome</keyword>
<keyword evidence="2" id="KW-0732">Signal</keyword>
<name>A0A646K9Z1_STRJU</name>
<organism evidence="3 4">
    <name type="scientific">Streptomyces jumonjinensis</name>
    <dbReference type="NCBI Taxonomy" id="1945"/>
    <lineage>
        <taxon>Bacteria</taxon>
        <taxon>Bacillati</taxon>
        <taxon>Actinomycetota</taxon>
        <taxon>Actinomycetes</taxon>
        <taxon>Kitasatosporales</taxon>
        <taxon>Streptomycetaceae</taxon>
        <taxon>Streptomyces</taxon>
    </lineage>
</organism>
<feature type="chain" id="PRO_5039204122" evidence="2">
    <location>
        <begin position="30"/>
        <end position="65"/>
    </location>
</feature>
<comment type="caution">
    <text evidence="3">The sequence shown here is derived from an EMBL/GenBank/DDBJ whole genome shotgun (WGS) entry which is preliminary data.</text>
</comment>
<feature type="region of interest" description="Disordered" evidence="1">
    <location>
        <begin position="28"/>
        <end position="65"/>
    </location>
</feature>
<evidence type="ECO:0000313" key="3">
    <source>
        <dbReference type="EMBL" id="MQS98909.1"/>
    </source>
</evidence>
<sequence length="65" mass="6269">MKTWLRPKAMLGAGALAVALVLALGGTGAGGPHDGDVPPAAPVAKEIGAGGGQGDDARPDNIWGP</sequence>
<gene>
    <name evidence="3" type="ORF">FF041_01435</name>
</gene>
<protein>
    <submittedName>
        <fullName evidence="3">Uncharacterized protein</fullName>
    </submittedName>
</protein>
<evidence type="ECO:0000256" key="2">
    <source>
        <dbReference type="SAM" id="SignalP"/>
    </source>
</evidence>
<dbReference type="RefSeq" id="WP_153520642.1">
    <property type="nucleotide sequence ID" value="NZ_JBEPDZ010000003.1"/>
</dbReference>
<proteinExistence type="predicted"/>
<dbReference type="AlphaFoldDB" id="A0A646K9Z1"/>
<reference evidence="3 4" key="1">
    <citation type="submission" date="2019-05" db="EMBL/GenBank/DDBJ databases">
        <title>Comparative genomics and metabolomics analyses of clavulanic acid producing Streptomyces species provides insight into specialized metabolism and evolution of beta-lactam biosynthetic gene clusters.</title>
        <authorList>
            <person name="Moore M.A."/>
            <person name="Cruz-Morales P."/>
            <person name="Barona Gomez F."/>
            <person name="Kapil T."/>
        </authorList>
    </citation>
    <scope>NUCLEOTIDE SEQUENCE [LARGE SCALE GENOMIC DNA]</scope>
    <source>
        <strain evidence="3 4">NRRL 5741</strain>
    </source>
</reference>
<evidence type="ECO:0000313" key="4">
    <source>
        <dbReference type="Proteomes" id="UP000419138"/>
    </source>
</evidence>
<dbReference type="EMBL" id="VCLA01000009">
    <property type="protein sequence ID" value="MQS98909.1"/>
    <property type="molecule type" value="Genomic_DNA"/>
</dbReference>